<dbReference type="Pfam" id="PF00300">
    <property type="entry name" value="His_Phos_1"/>
    <property type="match status" value="1"/>
</dbReference>
<dbReference type="GO" id="GO:0016791">
    <property type="term" value="F:phosphatase activity"/>
    <property type="evidence" value="ECO:0007669"/>
    <property type="project" value="TreeGrafter"/>
</dbReference>
<dbReference type="InterPro" id="IPR001345">
    <property type="entry name" value="PG/BPGM_mutase_AS"/>
</dbReference>
<dbReference type="CDD" id="cd07067">
    <property type="entry name" value="HP_PGM_like"/>
    <property type="match status" value="1"/>
</dbReference>
<dbReference type="Proteomes" id="UP000051672">
    <property type="component" value="Unassembled WGS sequence"/>
</dbReference>
<feature type="active site" description="Proton donor/acceptor" evidence="1">
    <location>
        <position position="84"/>
    </location>
</feature>
<feature type="active site" description="Tele-phosphohistidine intermediate" evidence="1">
    <location>
        <position position="11"/>
    </location>
</feature>
<comment type="caution">
    <text evidence="4">The sequence shown here is derived from an EMBL/GenBank/DDBJ whole genome shotgun (WGS) entry which is preliminary data.</text>
</comment>
<protein>
    <submittedName>
        <fullName evidence="4">Phosphoglycerate mutase</fullName>
    </submittedName>
</protein>
<dbReference type="PROSITE" id="PS00175">
    <property type="entry name" value="PG_MUTASE"/>
    <property type="match status" value="1"/>
</dbReference>
<proteinExistence type="predicted"/>
<dbReference type="SMART" id="SM00855">
    <property type="entry name" value="PGAM"/>
    <property type="match status" value="1"/>
</dbReference>
<dbReference type="EMBL" id="AYZQ01000001">
    <property type="protein sequence ID" value="KRM72966.1"/>
    <property type="molecule type" value="Genomic_DNA"/>
</dbReference>
<feature type="site" description="Transition state stabilizer" evidence="3">
    <location>
        <position position="169"/>
    </location>
</feature>
<dbReference type="GO" id="GO:0005737">
    <property type="term" value="C:cytoplasm"/>
    <property type="evidence" value="ECO:0007669"/>
    <property type="project" value="TreeGrafter"/>
</dbReference>
<evidence type="ECO:0000313" key="5">
    <source>
        <dbReference type="Proteomes" id="UP000051672"/>
    </source>
</evidence>
<accession>A0A0R2B9X0</accession>
<feature type="binding site" evidence="2">
    <location>
        <position position="60"/>
    </location>
    <ligand>
        <name>substrate</name>
    </ligand>
</feature>
<evidence type="ECO:0000256" key="2">
    <source>
        <dbReference type="PIRSR" id="PIRSR613078-2"/>
    </source>
</evidence>
<dbReference type="InterPro" id="IPR029033">
    <property type="entry name" value="His_PPase_superfam"/>
</dbReference>
<gene>
    <name evidence="4" type="ORF">FC34_GL000680</name>
</gene>
<dbReference type="SUPFAM" id="SSF53254">
    <property type="entry name" value="Phosphoglycerate mutase-like"/>
    <property type="match status" value="1"/>
</dbReference>
<dbReference type="InterPro" id="IPR050275">
    <property type="entry name" value="PGM_Phosphatase"/>
</dbReference>
<evidence type="ECO:0000256" key="3">
    <source>
        <dbReference type="PIRSR" id="PIRSR613078-3"/>
    </source>
</evidence>
<dbReference type="InterPro" id="IPR013078">
    <property type="entry name" value="His_Pase_superF_clade-1"/>
</dbReference>
<evidence type="ECO:0000256" key="1">
    <source>
        <dbReference type="PIRSR" id="PIRSR613078-1"/>
    </source>
</evidence>
<reference evidence="4 5" key="1">
    <citation type="journal article" date="2015" name="Genome Announc.">
        <title>Expanding the biotechnology potential of lactobacilli through comparative genomics of 213 strains and associated genera.</title>
        <authorList>
            <person name="Sun Z."/>
            <person name="Harris H.M."/>
            <person name="McCann A."/>
            <person name="Guo C."/>
            <person name="Argimon S."/>
            <person name="Zhang W."/>
            <person name="Yang X."/>
            <person name="Jeffery I.B."/>
            <person name="Cooney J.C."/>
            <person name="Kagawa T.F."/>
            <person name="Liu W."/>
            <person name="Song Y."/>
            <person name="Salvetti E."/>
            <person name="Wrobel A."/>
            <person name="Rasinkangas P."/>
            <person name="Parkhill J."/>
            <person name="Rea M.C."/>
            <person name="O'Sullivan O."/>
            <person name="Ritari J."/>
            <person name="Douillard F.P."/>
            <person name="Paul Ross R."/>
            <person name="Yang R."/>
            <person name="Briner A.E."/>
            <person name="Felis G.E."/>
            <person name="de Vos W.M."/>
            <person name="Barrangou R."/>
            <person name="Klaenhammer T.R."/>
            <person name="Caufield P.W."/>
            <person name="Cui Y."/>
            <person name="Zhang H."/>
            <person name="O'Toole P.W."/>
        </authorList>
    </citation>
    <scope>NUCLEOTIDE SEQUENCE [LARGE SCALE GENOMIC DNA]</scope>
    <source>
        <strain evidence="4 5">DSM 23927</strain>
    </source>
</reference>
<dbReference type="AlphaFoldDB" id="A0A0R2B9X0"/>
<feature type="binding site" evidence="2">
    <location>
        <begin position="10"/>
        <end position="17"/>
    </location>
    <ligand>
        <name>substrate</name>
    </ligand>
</feature>
<keyword evidence="5" id="KW-1185">Reference proteome</keyword>
<name>A0A0R2B9X0_9LACO</name>
<dbReference type="Gene3D" id="3.40.50.1240">
    <property type="entry name" value="Phosphoglycerate mutase-like"/>
    <property type="match status" value="1"/>
</dbReference>
<dbReference type="PANTHER" id="PTHR48100">
    <property type="entry name" value="BROAD-SPECIFICITY PHOSPHATASE YOR283W-RELATED"/>
    <property type="match status" value="1"/>
</dbReference>
<dbReference type="PANTHER" id="PTHR48100:SF9">
    <property type="entry name" value="PHOSPHOGLYCERATE MUTASE 2 PARALOG"/>
    <property type="match status" value="1"/>
</dbReference>
<evidence type="ECO:0000313" key="4">
    <source>
        <dbReference type="EMBL" id="KRM72966.1"/>
    </source>
</evidence>
<dbReference type="PATRIC" id="fig|1423727.3.peg.683"/>
<organism evidence="4 5">
    <name type="scientific">Lacticaseibacillus brantae DSM 23927</name>
    <dbReference type="NCBI Taxonomy" id="1423727"/>
    <lineage>
        <taxon>Bacteria</taxon>
        <taxon>Bacillati</taxon>
        <taxon>Bacillota</taxon>
        <taxon>Bacilli</taxon>
        <taxon>Lactobacillales</taxon>
        <taxon>Lactobacillaceae</taxon>
        <taxon>Lacticaseibacillus</taxon>
    </lineage>
</organism>
<sequence>MMTIRFYLVRHGETPMNKAGLLQGITDAPLTPKGEAAADRVSALLRPVTFSAAFSSDRRRAVETAQRILAPQILPISQLTGLREYYFGGLEGTSGSALMRQSVAKAGFLTMTQLWHGEDRFPKLIRNFHRMDPTGQAETFPELKARVEAAFEQVIAQSPSDANVLVVAHGVVLSMLVYLLDPKALPLNLLKNTSVTRVDYDGEWHLLGVNLTRERDLNALSE</sequence>
<dbReference type="STRING" id="1423727.FC34_GL000680"/>